<dbReference type="GO" id="GO:0016779">
    <property type="term" value="F:nucleotidyltransferase activity"/>
    <property type="evidence" value="ECO:0007669"/>
    <property type="project" value="UniProtKB-KW"/>
</dbReference>
<dbReference type="PROSITE" id="PS50044">
    <property type="entry name" value="SIGMA54_3"/>
    <property type="match status" value="1"/>
</dbReference>
<dbReference type="GO" id="GO:0006352">
    <property type="term" value="P:DNA-templated transcription initiation"/>
    <property type="evidence" value="ECO:0007669"/>
    <property type="project" value="InterPro"/>
</dbReference>
<dbReference type="PIRSF" id="PIRSF000774">
    <property type="entry name" value="RpoN"/>
    <property type="match status" value="1"/>
</dbReference>
<evidence type="ECO:0000256" key="6">
    <source>
        <dbReference type="ARBA" id="ARBA00023082"/>
    </source>
</evidence>
<dbReference type="Proteomes" id="UP000324143">
    <property type="component" value="Unassembled WGS sequence"/>
</dbReference>
<name>A0A5D0M9P1_9BACT</name>
<dbReference type="NCBIfam" id="TIGR02395">
    <property type="entry name" value="rpoN_sigma"/>
    <property type="match status" value="1"/>
</dbReference>
<keyword evidence="4" id="KW-0548">Nucleotidyltransferase</keyword>
<evidence type="ECO:0000256" key="5">
    <source>
        <dbReference type="ARBA" id="ARBA00023015"/>
    </source>
</evidence>
<dbReference type="PRINTS" id="PR00045">
    <property type="entry name" value="SIGMA54FCT"/>
</dbReference>
<keyword evidence="8" id="KW-0804">Transcription</keyword>
<evidence type="ECO:0000256" key="4">
    <source>
        <dbReference type="ARBA" id="ARBA00022695"/>
    </source>
</evidence>
<dbReference type="EMBL" id="VSIX01000138">
    <property type="protein sequence ID" value="TYB30417.1"/>
    <property type="molecule type" value="Genomic_DNA"/>
</dbReference>
<dbReference type="GO" id="GO:0000428">
    <property type="term" value="C:DNA-directed RNA polymerase complex"/>
    <property type="evidence" value="ECO:0007669"/>
    <property type="project" value="UniProtKB-KW"/>
</dbReference>
<feature type="domain" description="RNA polymerase sigma factor 54 DNA-binding" evidence="9">
    <location>
        <begin position="293"/>
        <end position="445"/>
    </location>
</feature>
<protein>
    <submittedName>
        <fullName evidence="11">RNA polymerase factor sigma-54</fullName>
    </submittedName>
</protein>
<dbReference type="Gene3D" id="1.10.10.1330">
    <property type="entry name" value="RNA polymerase sigma-54 factor, core-binding domain"/>
    <property type="match status" value="1"/>
</dbReference>
<dbReference type="PANTHER" id="PTHR32248:SF4">
    <property type="entry name" value="RNA POLYMERASE SIGMA-54 FACTOR"/>
    <property type="match status" value="1"/>
</dbReference>
<keyword evidence="12" id="KW-1185">Reference proteome</keyword>
<evidence type="ECO:0000256" key="3">
    <source>
        <dbReference type="ARBA" id="ARBA00022679"/>
    </source>
</evidence>
<keyword evidence="3" id="KW-0808">Transferase</keyword>
<dbReference type="Gene3D" id="1.10.10.60">
    <property type="entry name" value="Homeodomain-like"/>
    <property type="match status" value="1"/>
</dbReference>
<evidence type="ECO:0000313" key="12">
    <source>
        <dbReference type="Proteomes" id="UP000324143"/>
    </source>
</evidence>
<accession>A0A5D0M9P1</accession>
<evidence type="ECO:0000259" key="10">
    <source>
        <dbReference type="Pfam" id="PF04963"/>
    </source>
</evidence>
<dbReference type="AlphaFoldDB" id="A0A5D0M9P1"/>
<keyword evidence="6" id="KW-0731">Sigma factor</keyword>
<evidence type="ECO:0000259" key="9">
    <source>
        <dbReference type="Pfam" id="PF04552"/>
    </source>
</evidence>
<dbReference type="Pfam" id="PF04552">
    <property type="entry name" value="Sigma54_DBD"/>
    <property type="match status" value="1"/>
</dbReference>
<evidence type="ECO:0000256" key="8">
    <source>
        <dbReference type="ARBA" id="ARBA00023163"/>
    </source>
</evidence>
<evidence type="ECO:0000256" key="1">
    <source>
        <dbReference type="ARBA" id="ARBA00008798"/>
    </source>
</evidence>
<dbReference type="GO" id="GO:0016987">
    <property type="term" value="F:sigma factor activity"/>
    <property type="evidence" value="ECO:0007669"/>
    <property type="project" value="UniProtKB-KW"/>
</dbReference>
<comment type="caution">
    <text evidence="11">The sequence shown here is derived from an EMBL/GenBank/DDBJ whole genome shotgun (WGS) entry which is preliminary data.</text>
</comment>
<reference evidence="11" key="1">
    <citation type="submission" date="2019-08" db="EMBL/GenBank/DDBJ databases">
        <title>Genomic characterization of a novel candidate phylum (ARYD3) from a high temperature, high salinity tertiary oil reservoir in north central Oklahoma, USA.</title>
        <authorList>
            <person name="Youssef N.H."/>
            <person name="Yadav A."/>
            <person name="Elshahed M.S."/>
        </authorList>
    </citation>
    <scope>NUCLEOTIDE SEQUENCE [LARGE SCALE GENOMIC DNA]</scope>
    <source>
        <strain evidence="11">ARYD3</strain>
    </source>
</reference>
<evidence type="ECO:0000313" key="11">
    <source>
        <dbReference type="EMBL" id="TYB30417.1"/>
    </source>
</evidence>
<proteinExistence type="inferred from homology"/>
<evidence type="ECO:0000256" key="2">
    <source>
        <dbReference type="ARBA" id="ARBA00022478"/>
    </source>
</evidence>
<sequence length="446" mass="52888">MNNEIRLETNLTQKLSLSQKISLNILVKNELQLRQYLHSEMEVNPFLELGTEREVQETEESEELEEILEEYEGSGNLSGKSQIKKNDNSFLVENYTGPDNWRSNLLEEIKLSKFAKKEKKILEDILYSINEEGFLEEEKSIQEENDLSKDEFVDYLEDFLFLSDGIGARNLAESYKWQLKSKGVEIKQLLEIVTNYAEDIKNGRLDKVLKKENIEKDKYEYYKSLLKSLSNKPGYALEDDSIEYIQPDVIIKRTKDNDFRIEVSDKYNTFFSVNKRYLNIMKKKDKLKKSEKNFLKKYYKRYKYIKQSLESRRETLKKLAKYLLEYQKSFFEKGPKYLKPLTRTKVAEDLEYHPSTIARTVQNKYVQTDFGIFPMAIFFPKSANEKSRILIYLTIKNIVDNEDKKNPYSDSQISEELQNKGIDIKRRTVSKYRKKIGIPSRRERKI</sequence>
<keyword evidence="2" id="KW-0240">DNA-directed RNA polymerase</keyword>
<gene>
    <name evidence="11" type="primary">rpoN</name>
    <name evidence="11" type="ORF">FXF47_09295</name>
</gene>
<dbReference type="InterPro" id="IPR000394">
    <property type="entry name" value="RNA_pol_sigma_54"/>
</dbReference>
<feature type="domain" description="RNA polymerase sigma factor 54 core-binding" evidence="10">
    <location>
        <begin position="97"/>
        <end position="277"/>
    </location>
</feature>
<dbReference type="Pfam" id="PF04963">
    <property type="entry name" value="Sigma54_CBD"/>
    <property type="match status" value="1"/>
</dbReference>
<dbReference type="PANTHER" id="PTHR32248">
    <property type="entry name" value="RNA POLYMERASE SIGMA-54 FACTOR"/>
    <property type="match status" value="1"/>
</dbReference>
<evidence type="ECO:0000256" key="7">
    <source>
        <dbReference type="ARBA" id="ARBA00023125"/>
    </source>
</evidence>
<dbReference type="GO" id="GO:0003677">
    <property type="term" value="F:DNA binding"/>
    <property type="evidence" value="ECO:0007669"/>
    <property type="project" value="UniProtKB-KW"/>
</dbReference>
<dbReference type="InterPro" id="IPR007046">
    <property type="entry name" value="RNA_pol_sigma_54_core-bd"/>
</dbReference>
<comment type="similarity">
    <text evidence="1">Belongs to the sigma-54 factor family.</text>
</comment>
<keyword evidence="5" id="KW-0805">Transcription regulation</keyword>
<keyword evidence="7" id="KW-0238">DNA-binding</keyword>
<dbReference type="GO" id="GO:0001216">
    <property type="term" value="F:DNA-binding transcription activator activity"/>
    <property type="evidence" value="ECO:0007669"/>
    <property type="project" value="InterPro"/>
</dbReference>
<dbReference type="InterPro" id="IPR007634">
    <property type="entry name" value="RNA_pol_sigma_54_DNA-bd"/>
</dbReference>
<dbReference type="InterPro" id="IPR038709">
    <property type="entry name" value="RpoN_core-bd_sf"/>
</dbReference>
<organism evidence="11 12">
    <name type="scientific">Candidatus Mcinerneyibacterium aminivorans</name>
    <dbReference type="NCBI Taxonomy" id="2703815"/>
    <lineage>
        <taxon>Bacteria</taxon>
        <taxon>Candidatus Macinerneyibacteriota</taxon>
        <taxon>Candidatus Mcinerneyibacteria</taxon>
        <taxon>Candidatus Mcinerneyibacteriales</taxon>
        <taxon>Candidatus Mcinerneyibacteriaceae</taxon>
        <taxon>Candidatus Mcinerneyibacterium</taxon>
    </lineage>
</organism>